<protein>
    <submittedName>
        <fullName evidence="2">Uncharacterized protein</fullName>
    </submittedName>
</protein>
<sequence length="65" mass="7184">MRPSVTREEGAGLTQHRTGDPSYISHCTGRSEVPISHERSIDWQEDSSGGFIIGRRTGLAFAIRI</sequence>
<proteinExistence type="predicted"/>
<feature type="compositionally biased region" description="Basic and acidic residues" evidence="1">
    <location>
        <begin position="1"/>
        <end position="10"/>
    </location>
</feature>
<accession>A0A0E9QE77</accession>
<feature type="region of interest" description="Disordered" evidence="1">
    <location>
        <begin position="1"/>
        <end position="27"/>
    </location>
</feature>
<dbReference type="EMBL" id="GBXM01093790">
    <property type="protein sequence ID" value="JAH14787.1"/>
    <property type="molecule type" value="Transcribed_RNA"/>
</dbReference>
<dbReference type="AlphaFoldDB" id="A0A0E9QE77"/>
<reference evidence="2" key="1">
    <citation type="submission" date="2014-11" db="EMBL/GenBank/DDBJ databases">
        <authorList>
            <person name="Amaro Gonzalez C."/>
        </authorList>
    </citation>
    <scope>NUCLEOTIDE SEQUENCE</scope>
</reference>
<evidence type="ECO:0000313" key="2">
    <source>
        <dbReference type="EMBL" id="JAH14787.1"/>
    </source>
</evidence>
<reference evidence="2" key="2">
    <citation type="journal article" date="2015" name="Fish Shellfish Immunol.">
        <title>Early steps in the European eel (Anguilla anguilla)-Vibrio vulnificus interaction in the gills: Role of the RtxA13 toxin.</title>
        <authorList>
            <person name="Callol A."/>
            <person name="Pajuelo D."/>
            <person name="Ebbesson L."/>
            <person name="Teles M."/>
            <person name="MacKenzie S."/>
            <person name="Amaro C."/>
        </authorList>
    </citation>
    <scope>NUCLEOTIDE SEQUENCE</scope>
</reference>
<evidence type="ECO:0000256" key="1">
    <source>
        <dbReference type="SAM" id="MobiDB-lite"/>
    </source>
</evidence>
<name>A0A0E9QE77_ANGAN</name>
<organism evidence="2">
    <name type="scientific">Anguilla anguilla</name>
    <name type="common">European freshwater eel</name>
    <name type="synonym">Muraena anguilla</name>
    <dbReference type="NCBI Taxonomy" id="7936"/>
    <lineage>
        <taxon>Eukaryota</taxon>
        <taxon>Metazoa</taxon>
        <taxon>Chordata</taxon>
        <taxon>Craniata</taxon>
        <taxon>Vertebrata</taxon>
        <taxon>Euteleostomi</taxon>
        <taxon>Actinopterygii</taxon>
        <taxon>Neopterygii</taxon>
        <taxon>Teleostei</taxon>
        <taxon>Anguilliformes</taxon>
        <taxon>Anguillidae</taxon>
        <taxon>Anguilla</taxon>
    </lineage>
</organism>